<dbReference type="AlphaFoldDB" id="D5EQD3"/>
<evidence type="ECO:0000313" key="2">
    <source>
        <dbReference type="EMBL" id="ADE53901.1"/>
    </source>
</evidence>
<sequence length="165" mass="17929">MKLVAVVATAVLSRCSHGCPQPCLPSGIGGLLYTIRDGAPSFKHYNSRGDVVAATNALGVLTYQAAYEAFGQHGDTPSSQEWGETDDRQQANTKDEDPHGNLNEGFRYRDLDTGVFLARDQLGYQDGPNLYTYVQQNPFTKFDPQGLSSAYAGVSAQRWLNSGGY</sequence>
<evidence type="ECO:0000313" key="3">
    <source>
        <dbReference type="Proteomes" id="UP000000925"/>
    </source>
</evidence>
<organism evidence="2 3">
    <name type="scientific">Coraliomargarita akajimensis (strain DSM 45221 / IAM 15411 / JCM 23193 / KCTC 12865 / 04OKA010-24)</name>
    <dbReference type="NCBI Taxonomy" id="583355"/>
    <lineage>
        <taxon>Bacteria</taxon>
        <taxon>Pseudomonadati</taxon>
        <taxon>Verrucomicrobiota</taxon>
        <taxon>Opitutia</taxon>
        <taxon>Puniceicoccales</taxon>
        <taxon>Coraliomargaritaceae</taxon>
        <taxon>Coraliomargarita</taxon>
    </lineage>
</organism>
<dbReference type="KEGG" id="caa:Caka_0879"/>
<protein>
    <submittedName>
        <fullName evidence="2">YD repeat protein</fullName>
    </submittedName>
</protein>
<evidence type="ECO:0000256" key="1">
    <source>
        <dbReference type="SAM" id="MobiDB-lite"/>
    </source>
</evidence>
<dbReference type="HOGENOM" id="CLU_1608079_0_0_0"/>
<keyword evidence="3" id="KW-1185">Reference proteome</keyword>
<dbReference type="NCBIfam" id="TIGR03696">
    <property type="entry name" value="Rhs_assc_core"/>
    <property type="match status" value="1"/>
</dbReference>
<feature type="compositionally biased region" description="Basic and acidic residues" evidence="1">
    <location>
        <begin position="85"/>
        <end position="99"/>
    </location>
</feature>
<accession>D5EQD3</accession>
<dbReference type="eggNOG" id="COG3209">
    <property type="taxonomic scope" value="Bacteria"/>
</dbReference>
<dbReference type="Proteomes" id="UP000000925">
    <property type="component" value="Chromosome"/>
</dbReference>
<proteinExistence type="predicted"/>
<dbReference type="InterPro" id="IPR022385">
    <property type="entry name" value="Rhs_assc_core"/>
</dbReference>
<gene>
    <name evidence="2" type="ordered locus">Caka_0879</name>
</gene>
<dbReference type="EMBL" id="CP001998">
    <property type="protein sequence ID" value="ADE53901.1"/>
    <property type="molecule type" value="Genomic_DNA"/>
</dbReference>
<dbReference type="Gene3D" id="2.180.10.10">
    <property type="entry name" value="RHS repeat-associated core"/>
    <property type="match status" value="1"/>
</dbReference>
<name>D5EQD3_CORAD</name>
<reference evidence="2 3" key="1">
    <citation type="journal article" date="2010" name="Stand. Genomic Sci.">
        <title>Complete genome sequence of Coraliomargarita akajimensis type strain (04OKA010-24).</title>
        <authorList>
            <person name="Mavromatis K."/>
            <person name="Abt B."/>
            <person name="Brambilla E."/>
            <person name="Lapidus A."/>
            <person name="Copeland A."/>
            <person name="Deshpande S."/>
            <person name="Nolan M."/>
            <person name="Lucas S."/>
            <person name="Tice H."/>
            <person name="Cheng J.F."/>
            <person name="Han C."/>
            <person name="Detter J.C."/>
            <person name="Woyke T."/>
            <person name="Goodwin L."/>
            <person name="Pitluck S."/>
            <person name="Held B."/>
            <person name="Brettin T."/>
            <person name="Tapia R."/>
            <person name="Ivanova N."/>
            <person name="Mikhailova N."/>
            <person name="Pati A."/>
            <person name="Liolios K."/>
            <person name="Chen A."/>
            <person name="Palaniappan K."/>
            <person name="Land M."/>
            <person name="Hauser L."/>
            <person name="Chang Y.J."/>
            <person name="Jeffries C.D."/>
            <person name="Rohde M."/>
            <person name="Goker M."/>
            <person name="Bristow J."/>
            <person name="Eisen J.A."/>
            <person name="Markowitz V."/>
            <person name="Hugenholtz P."/>
            <person name="Klenk H.P."/>
            <person name="Kyrpides N.C."/>
        </authorList>
    </citation>
    <scope>NUCLEOTIDE SEQUENCE [LARGE SCALE GENOMIC DNA]</scope>
    <source>
        <strain evidence="3">DSM 45221 / IAM 15411 / JCM 23193 / KCTC 12865</strain>
    </source>
</reference>
<feature type="region of interest" description="Disordered" evidence="1">
    <location>
        <begin position="73"/>
        <end position="104"/>
    </location>
</feature>